<feature type="non-terminal residue" evidence="13">
    <location>
        <position position="367"/>
    </location>
</feature>
<keyword evidence="5" id="KW-0133">Cell shape</keyword>
<dbReference type="GO" id="GO:0051301">
    <property type="term" value="P:cell division"/>
    <property type="evidence" value="ECO:0007669"/>
    <property type="project" value="UniProtKB-KW"/>
</dbReference>
<evidence type="ECO:0000256" key="8">
    <source>
        <dbReference type="ARBA" id="ARBA00023136"/>
    </source>
</evidence>
<keyword evidence="7 12" id="KW-1133">Transmembrane helix</keyword>
<keyword evidence="3" id="KW-0808">Transferase</keyword>
<evidence type="ECO:0000256" key="2">
    <source>
        <dbReference type="ARBA" id="ARBA00022676"/>
    </source>
</evidence>
<evidence type="ECO:0000256" key="11">
    <source>
        <dbReference type="ARBA" id="ARBA00049902"/>
    </source>
</evidence>
<evidence type="ECO:0000256" key="7">
    <source>
        <dbReference type="ARBA" id="ARBA00022989"/>
    </source>
</evidence>
<dbReference type="EC" id="2.4.99.28" evidence="10"/>
<evidence type="ECO:0000256" key="5">
    <source>
        <dbReference type="ARBA" id="ARBA00022960"/>
    </source>
</evidence>
<feature type="transmembrane region" description="Helical" evidence="12">
    <location>
        <begin position="265"/>
        <end position="291"/>
    </location>
</feature>
<dbReference type="GO" id="GO:0009252">
    <property type="term" value="P:peptidoglycan biosynthetic process"/>
    <property type="evidence" value="ECO:0007669"/>
    <property type="project" value="UniProtKB-KW"/>
</dbReference>
<dbReference type="PANTHER" id="PTHR30474:SF2">
    <property type="entry name" value="PEPTIDOGLYCAN GLYCOSYLTRANSFERASE FTSW-RELATED"/>
    <property type="match status" value="1"/>
</dbReference>
<dbReference type="PANTHER" id="PTHR30474">
    <property type="entry name" value="CELL CYCLE PROTEIN"/>
    <property type="match status" value="1"/>
</dbReference>
<evidence type="ECO:0000256" key="10">
    <source>
        <dbReference type="ARBA" id="ARBA00044770"/>
    </source>
</evidence>
<dbReference type="EMBL" id="UOEQ01000213">
    <property type="protein sequence ID" value="VAW19367.1"/>
    <property type="molecule type" value="Genomic_DNA"/>
</dbReference>
<keyword evidence="8 12" id="KW-0472">Membrane</keyword>
<evidence type="ECO:0000256" key="3">
    <source>
        <dbReference type="ARBA" id="ARBA00022679"/>
    </source>
</evidence>
<keyword evidence="13" id="KW-0131">Cell cycle</keyword>
<comment type="catalytic activity">
    <reaction evidence="11">
        <text>[GlcNAc-(1-&gt;4)-Mur2Ac(oyl-L-Ala-gamma-D-Glu-L-Lys-D-Ala-D-Ala)](n)-di-trans,octa-cis-undecaprenyl diphosphate + beta-D-GlcNAc-(1-&gt;4)-Mur2Ac(oyl-L-Ala-gamma-D-Glu-L-Lys-D-Ala-D-Ala)-di-trans,octa-cis-undecaprenyl diphosphate = [GlcNAc-(1-&gt;4)-Mur2Ac(oyl-L-Ala-gamma-D-Glu-L-Lys-D-Ala-D-Ala)](n+1)-di-trans,octa-cis-undecaprenyl diphosphate + di-trans,octa-cis-undecaprenyl diphosphate + H(+)</text>
        <dbReference type="Rhea" id="RHEA:23708"/>
        <dbReference type="Rhea" id="RHEA-COMP:9602"/>
        <dbReference type="Rhea" id="RHEA-COMP:9603"/>
        <dbReference type="ChEBI" id="CHEBI:15378"/>
        <dbReference type="ChEBI" id="CHEBI:58405"/>
        <dbReference type="ChEBI" id="CHEBI:60033"/>
        <dbReference type="ChEBI" id="CHEBI:78435"/>
        <dbReference type="EC" id="2.4.99.28"/>
    </reaction>
</comment>
<organism evidence="13">
    <name type="scientific">hydrothermal vent metagenome</name>
    <dbReference type="NCBI Taxonomy" id="652676"/>
    <lineage>
        <taxon>unclassified sequences</taxon>
        <taxon>metagenomes</taxon>
        <taxon>ecological metagenomes</taxon>
    </lineage>
</organism>
<keyword evidence="4 12" id="KW-0812">Transmembrane</keyword>
<dbReference type="InterPro" id="IPR001182">
    <property type="entry name" value="FtsW/RodA"/>
</dbReference>
<proteinExistence type="predicted"/>
<name>A0A3B0U0Z4_9ZZZZ</name>
<feature type="transmembrane region" description="Helical" evidence="12">
    <location>
        <begin position="173"/>
        <end position="191"/>
    </location>
</feature>
<feature type="transmembrane region" description="Helical" evidence="12">
    <location>
        <begin position="303"/>
        <end position="322"/>
    </location>
</feature>
<sequence>MFSRAKKTPIAEWWWTIDKELLTALALLLAIGMILSFAASPPVAERLDLSPWHFVIRHAFFATVAFFVLVGVSFMNVRQAKLSSLALLAGSIFLLIVAWRFGVEIKGSRRWVKILGQSVQPSEFVKPAFAVIAAWLFAQKMKHPDMPARLIAAGLMVLIVTLLMLQPDFGQTVLLVATWASLLFLTGISWWITLGLLGLAAGGALAAYIIMPNVARRIDGFLNPESVDTYQIDRALQSLLEGGWFGRGPGEAIVRRYVPDAHADFVFSAAAGEFGILFAMVLVALIAFITLRSLFLAQRQSSLFVRLAISALAIQFGLQAGINLTVNLNMAPATGMTLPFVSYGGTSMLATAFSVGLILAMARRKPE</sequence>
<dbReference type="GO" id="GO:0032153">
    <property type="term" value="C:cell division site"/>
    <property type="evidence" value="ECO:0007669"/>
    <property type="project" value="TreeGrafter"/>
</dbReference>
<accession>A0A3B0U0Z4</accession>
<dbReference type="GO" id="GO:0015648">
    <property type="term" value="F:lipid-linked peptidoglycan transporter activity"/>
    <property type="evidence" value="ECO:0007669"/>
    <property type="project" value="TreeGrafter"/>
</dbReference>
<evidence type="ECO:0000256" key="12">
    <source>
        <dbReference type="SAM" id="Phobius"/>
    </source>
</evidence>
<feature type="transmembrane region" description="Helical" evidence="12">
    <location>
        <begin position="342"/>
        <end position="362"/>
    </location>
</feature>
<feature type="transmembrane region" description="Helical" evidence="12">
    <location>
        <begin position="82"/>
        <end position="101"/>
    </location>
</feature>
<evidence type="ECO:0000256" key="9">
    <source>
        <dbReference type="ARBA" id="ARBA00032370"/>
    </source>
</evidence>
<dbReference type="GO" id="GO:0005886">
    <property type="term" value="C:plasma membrane"/>
    <property type="evidence" value="ECO:0007669"/>
    <property type="project" value="TreeGrafter"/>
</dbReference>
<dbReference type="GO" id="GO:0008955">
    <property type="term" value="F:peptidoglycan glycosyltransferase activity"/>
    <property type="evidence" value="ECO:0007669"/>
    <property type="project" value="UniProtKB-EC"/>
</dbReference>
<gene>
    <name evidence="13" type="ORF">MNBD_ALPHA11-1778</name>
</gene>
<evidence type="ECO:0000256" key="6">
    <source>
        <dbReference type="ARBA" id="ARBA00022984"/>
    </source>
</evidence>
<keyword evidence="6" id="KW-0573">Peptidoglycan synthesis</keyword>
<dbReference type="Pfam" id="PF01098">
    <property type="entry name" value="FTSW_RODA_SPOVE"/>
    <property type="match status" value="1"/>
</dbReference>
<dbReference type="AlphaFoldDB" id="A0A3B0U0Z4"/>
<feature type="transmembrane region" description="Helical" evidence="12">
    <location>
        <begin position="150"/>
        <end position="167"/>
    </location>
</feature>
<evidence type="ECO:0000256" key="1">
    <source>
        <dbReference type="ARBA" id="ARBA00004141"/>
    </source>
</evidence>
<keyword evidence="2" id="KW-0328">Glycosyltransferase</keyword>
<protein>
    <recommendedName>
        <fullName evidence="10">peptidoglycan glycosyltransferase</fullName>
        <ecNumber evidence="10">2.4.99.28</ecNumber>
    </recommendedName>
    <alternativeName>
        <fullName evidence="9">Peptidoglycan polymerase</fullName>
    </alternativeName>
</protein>
<dbReference type="GO" id="GO:0008360">
    <property type="term" value="P:regulation of cell shape"/>
    <property type="evidence" value="ECO:0007669"/>
    <property type="project" value="UniProtKB-KW"/>
</dbReference>
<feature type="transmembrane region" description="Helical" evidence="12">
    <location>
        <begin position="54"/>
        <end position="75"/>
    </location>
</feature>
<keyword evidence="13" id="KW-0132">Cell division</keyword>
<evidence type="ECO:0000256" key="4">
    <source>
        <dbReference type="ARBA" id="ARBA00022692"/>
    </source>
</evidence>
<evidence type="ECO:0000313" key="13">
    <source>
        <dbReference type="EMBL" id="VAW19367.1"/>
    </source>
</evidence>
<reference evidence="13" key="1">
    <citation type="submission" date="2018-06" db="EMBL/GenBank/DDBJ databases">
        <authorList>
            <person name="Zhirakovskaya E."/>
        </authorList>
    </citation>
    <scope>NUCLEOTIDE SEQUENCE</scope>
</reference>
<comment type="subcellular location">
    <subcellularLocation>
        <location evidence="1">Membrane</location>
        <topology evidence="1">Multi-pass membrane protein</topology>
    </subcellularLocation>
</comment>